<evidence type="ECO:0000259" key="5">
    <source>
        <dbReference type="PROSITE" id="PS50003"/>
    </source>
</evidence>
<feature type="region of interest" description="Disordered" evidence="4">
    <location>
        <begin position="142"/>
        <end position="182"/>
    </location>
</feature>
<evidence type="ECO:0000256" key="3">
    <source>
        <dbReference type="PROSITE-ProRule" id="PRU00023"/>
    </source>
</evidence>
<evidence type="ECO:0000313" key="6">
    <source>
        <dbReference type="EMBL" id="CAD7277251.1"/>
    </source>
</evidence>
<dbReference type="PANTHER" id="PTHR24171:SF8">
    <property type="entry name" value="BRCA1-ASSOCIATED RING DOMAIN PROTEIN 1"/>
    <property type="match status" value="1"/>
</dbReference>
<feature type="repeat" description="ANK" evidence="3">
    <location>
        <begin position="358"/>
        <end position="390"/>
    </location>
</feature>
<protein>
    <recommendedName>
        <fullName evidence="5">PH domain-containing protein</fullName>
    </recommendedName>
</protein>
<dbReference type="OrthoDB" id="6379896at2759"/>
<dbReference type="PROSITE" id="PS50088">
    <property type="entry name" value="ANK_REPEAT"/>
    <property type="match status" value="3"/>
</dbReference>
<dbReference type="EMBL" id="OA882880">
    <property type="protein sequence ID" value="CAD7277251.1"/>
    <property type="molecule type" value="Genomic_DNA"/>
</dbReference>
<dbReference type="Gene3D" id="2.30.29.30">
    <property type="entry name" value="Pleckstrin-homology domain (PH domain)/Phosphotyrosine-binding domain (PTB)"/>
    <property type="match status" value="1"/>
</dbReference>
<accession>A0A7R9GDN5</accession>
<feature type="domain" description="PH" evidence="5">
    <location>
        <begin position="420"/>
        <end position="521"/>
    </location>
</feature>
<dbReference type="SMART" id="SM00233">
    <property type="entry name" value="PH"/>
    <property type="match status" value="1"/>
</dbReference>
<evidence type="ECO:0000313" key="7">
    <source>
        <dbReference type="Proteomes" id="UP000678499"/>
    </source>
</evidence>
<reference evidence="6" key="1">
    <citation type="submission" date="2020-11" db="EMBL/GenBank/DDBJ databases">
        <authorList>
            <person name="Tran Van P."/>
        </authorList>
    </citation>
    <scope>NUCLEOTIDE SEQUENCE</scope>
</reference>
<dbReference type="Gene3D" id="1.25.40.20">
    <property type="entry name" value="Ankyrin repeat-containing domain"/>
    <property type="match status" value="2"/>
</dbReference>
<keyword evidence="7" id="KW-1185">Reference proteome</keyword>
<dbReference type="SUPFAM" id="SSF48403">
    <property type="entry name" value="Ankyrin repeat"/>
    <property type="match status" value="1"/>
</dbReference>
<keyword evidence="1" id="KW-0677">Repeat</keyword>
<evidence type="ECO:0000256" key="4">
    <source>
        <dbReference type="SAM" id="MobiDB-lite"/>
    </source>
</evidence>
<dbReference type="SUPFAM" id="SSF50729">
    <property type="entry name" value="PH domain-like"/>
    <property type="match status" value="1"/>
</dbReference>
<dbReference type="InterPro" id="IPR058771">
    <property type="entry name" value="PWI_CCDC43"/>
</dbReference>
<dbReference type="PROSITE" id="PS50297">
    <property type="entry name" value="ANK_REP_REGION"/>
    <property type="match status" value="3"/>
</dbReference>
<gene>
    <name evidence="6" type="ORF">NMOB1V02_LOCUS4986</name>
</gene>
<dbReference type="InterPro" id="IPR011993">
    <property type="entry name" value="PH-like_dom_sf"/>
</dbReference>
<proteinExistence type="predicted"/>
<dbReference type="InterPro" id="IPR001849">
    <property type="entry name" value="PH_domain"/>
</dbReference>
<evidence type="ECO:0000256" key="1">
    <source>
        <dbReference type="ARBA" id="ARBA00022737"/>
    </source>
</evidence>
<dbReference type="Pfam" id="PF26091">
    <property type="entry name" value="PWI_CCDC43"/>
    <property type="match status" value="1"/>
</dbReference>
<name>A0A7R9GDN5_9CRUS</name>
<dbReference type="InterPro" id="IPR036770">
    <property type="entry name" value="Ankyrin_rpt-contain_sf"/>
</dbReference>
<evidence type="ECO:0000256" key="2">
    <source>
        <dbReference type="ARBA" id="ARBA00023043"/>
    </source>
</evidence>
<dbReference type="AlphaFoldDB" id="A0A7R9GDN5"/>
<keyword evidence="2 3" id="KW-0040">ANK repeat</keyword>
<dbReference type="InterPro" id="IPR002110">
    <property type="entry name" value="Ankyrin_rpt"/>
</dbReference>
<dbReference type="Pfam" id="PF00023">
    <property type="entry name" value="Ank"/>
    <property type="match status" value="1"/>
</dbReference>
<feature type="compositionally biased region" description="Acidic residues" evidence="4">
    <location>
        <begin position="142"/>
        <end position="152"/>
    </location>
</feature>
<dbReference type="SMART" id="SM00248">
    <property type="entry name" value="ANK"/>
    <property type="match status" value="4"/>
</dbReference>
<dbReference type="PANTHER" id="PTHR24171">
    <property type="entry name" value="ANKYRIN REPEAT DOMAIN-CONTAINING PROTEIN 39-RELATED"/>
    <property type="match status" value="1"/>
</dbReference>
<feature type="repeat" description="ANK" evidence="3">
    <location>
        <begin position="263"/>
        <end position="295"/>
    </location>
</feature>
<dbReference type="Pfam" id="PF12796">
    <property type="entry name" value="Ank_2"/>
    <property type="match status" value="1"/>
</dbReference>
<organism evidence="6">
    <name type="scientific">Notodromas monacha</name>
    <dbReference type="NCBI Taxonomy" id="399045"/>
    <lineage>
        <taxon>Eukaryota</taxon>
        <taxon>Metazoa</taxon>
        <taxon>Ecdysozoa</taxon>
        <taxon>Arthropoda</taxon>
        <taxon>Crustacea</taxon>
        <taxon>Oligostraca</taxon>
        <taxon>Ostracoda</taxon>
        <taxon>Podocopa</taxon>
        <taxon>Podocopida</taxon>
        <taxon>Cypridocopina</taxon>
        <taxon>Cypridoidea</taxon>
        <taxon>Cyprididae</taxon>
        <taxon>Notodromas</taxon>
    </lineage>
</organism>
<feature type="repeat" description="ANK" evidence="3">
    <location>
        <begin position="230"/>
        <end position="262"/>
    </location>
</feature>
<dbReference type="EMBL" id="CAJPEX010000843">
    <property type="protein sequence ID" value="CAG0917403.1"/>
    <property type="molecule type" value="Genomic_DNA"/>
</dbReference>
<dbReference type="PROSITE" id="PS50003">
    <property type="entry name" value="PH_DOMAIN"/>
    <property type="match status" value="1"/>
</dbReference>
<dbReference type="Proteomes" id="UP000678499">
    <property type="component" value="Unassembled WGS sequence"/>
</dbReference>
<sequence>MATASEDSDFDCWLSQKFQALNTDDSVIVPYVKSILEGEEEDESEKHEALVGILSEISVDDVEGLCQELILRWNAFVNIGGSSEHPPDTSVQSSVPSHLEDRIAQIMIQKADESVKVKVPLSNGSSEVKQAILSQYSEVCDVETDDEEEDDHDSSHGAKNSAVGGHPKGSKHQDKLPMSDQLVPPVNVTNDLEETLLRAARSDDLETLQELLNSRSSEKIQLNINCKGTRGWTALHLASYFGNKSVIELLLENGADPNVVNDDGDTPLHKAALTSRFEVLEILLRSDANVCAINGEGKSAEDLATNRDAKDLLEQSRKAAEEIREGVFLAACKDGFLSRIEEMLECVPKVNINCVDRLGNTALHSAAYLDNRAVAICLLEHGIDTTIRNHHGHLASDMALNSSMKEMLGVPPIKSLSQTPFRYQGPLFKHQRFRGWKPFWVILDRGVLSYYKTPGNAAANFRRRFHKHLNSAVVLKAPEDLGMFVIRFPDGDQHRLSLTPHCTQRAIERQKWIAVIGEHVTFSSRMLSATVEEDDADDDTESLLSADFATVGRMKKNVSFVYSDPQTSTHVKSLRSMKDALQTAEAYKELLAQDSEMLSNSFNQLPITYRQGALYSLLLKVDTVQRTAKDVVESLNYCLNLFRQQEDLRVLELKRSKEKCRVLEESLLVLAKQHRNLELSLSTGVSHEIGAHPFSAELGGGSEKRIRKKKPNLRKPVVGWIETETCGSDGELVDCTGIDRHLNSSDSEYNTPYGSMSDLRASAPSPMIHVGVTRTRIAVLGAAEDEAVMTMIEERSEYGR</sequence>